<evidence type="ECO:0000313" key="8">
    <source>
        <dbReference type="Proteomes" id="UP000225706"/>
    </source>
</evidence>
<evidence type="ECO:0000259" key="6">
    <source>
        <dbReference type="SMART" id="SM00980"/>
    </source>
</evidence>
<dbReference type="InterPro" id="IPR006612">
    <property type="entry name" value="THAP_Znf"/>
</dbReference>
<evidence type="ECO:0000256" key="1">
    <source>
        <dbReference type="ARBA" id="ARBA00022723"/>
    </source>
</evidence>
<dbReference type="SMART" id="SM00980">
    <property type="entry name" value="THAP"/>
    <property type="match status" value="1"/>
</dbReference>
<evidence type="ECO:0000256" key="5">
    <source>
        <dbReference type="SAM" id="MobiDB-lite"/>
    </source>
</evidence>
<dbReference type="GO" id="GO:0008270">
    <property type="term" value="F:zinc ion binding"/>
    <property type="evidence" value="ECO:0007669"/>
    <property type="project" value="UniProtKB-KW"/>
</dbReference>
<feature type="region of interest" description="Disordered" evidence="5">
    <location>
        <begin position="252"/>
        <end position="285"/>
    </location>
</feature>
<accession>A0A2B4SLA0</accession>
<reference evidence="8" key="1">
    <citation type="journal article" date="2017" name="bioRxiv">
        <title>Comparative analysis of the genomes of Stylophora pistillata and Acropora digitifera provides evidence for extensive differences between species of corals.</title>
        <authorList>
            <person name="Voolstra C.R."/>
            <person name="Li Y."/>
            <person name="Liew Y.J."/>
            <person name="Baumgarten S."/>
            <person name="Zoccola D."/>
            <person name="Flot J.-F."/>
            <person name="Tambutte S."/>
            <person name="Allemand D."/>
            <person name="Aranda M."/>
        </authorList>
    </citation>
    <scope>NUCLEOTIDE SEQUENCE [LARGE SCALE GENOMIC DNA]</scope>
</reference>
<feature type="compositionally biased region" description="Acidic residues" evidence="5">
    <location>
        <begin position="258"/>
        <end position="267"/>
    </location>
</feature>
<keyword evidence="8" id="KW-1185">Reference proteome</keyword>
<proteinExistence type="predicted"/>
<feature type="domain" description="THAP-type" evidence="6">
    <location>
        <begin position="119"/>
        <end position="244"/>
    </location>
</feature>
<organism evidence="7 8">
    <name type="scientific">Stylophora pistillata</name>
    <name type="common">Smooth cauliflower coral</name>
    <dbReference type="NCBI Taxonomy" id="50429"/>
    <lineage>
        <taxon>Eukaryota</taxon>
        <taxon>Metazoa</taxon>
        <taxon>Cnidaria</taxon>
        <taxon>Anthozoa</taxon>
        <taxon>Hexacorallia</taxon>
        <taxon>Scleractinia</taxon>
        <taxon>Astrocoeniina</taxon>
        <taxon>Pocilloporidae</taxon>
        <taxon>Stylophora</taxon>
    </lineage>
</organism>
<dbReference type="Pfam" id="PF05485">
    <property type="entry name" value="THAP"/>
    <property type="match status" value="1"/>
</dbReference>
<dbReference type="EMBL" id="LSMT01000068">
    <property type="protein sequence ID" value="PFX29297.1"/>
    <property type="molecule type" value="Genomic_DNA"/>
</dbReference>
<evidence type="ECO:0000256" key="2">
    <source>
        <dbReference type="ARBA" id="ARBA00022771"/>
    </source>
</evidence>
<name>A0A2B4SLA0_STYPI</name>
<dbReference type="GO" id="GO:0003677">
    <property type="term" value="F:DNA binding"/>
    <property type="evidence" value="ECO:0007669"/>
    <property type="project" value="UniProtKB-KW"/>
</dbReference>
<comment type="caution">
    <text evidence="7">The sequence shown here is derived from an EMBL/GenBank/DDBJ whole genome shotgun (WGS) entry which is preliminary data.</text>
</comment>
<protein>
    <recommendedName>
        <fullName evidence="6">THAP-type domain-containing protein</fullName>
    </recommendedName>
</protein>
<keyword evidence="3" id="KW-0862">Zinc</keyword>
<evidence type="ECO:0000256" key="3">
    <source>
        <dbReference type="ARBA" id="ARBA00022833"/>
    </source>
</evidence>
<sequence>MLRTAEETTTATIELPVVGDAVPVVGPTPLPTERLNQRRMINRRGDPAEDDVPDIGAGLMRNALRAISKKNEMVIMKEEKREKSVRHRILAVIVLTADSIGTLVERTEREESGRWEELKDCLIRTVVLKTKKGLLRRPEQRLPRLEASRTQFGRVTPGMMSMKLLLRKFVESPQVSTVEFPVVAEIRVASENTKRRRPKFKISTASRVCSRHFIDEDYLAPDKAGRRLLKRGAVPLKFDWTSEPKVRRKIIRHTDGDMQADESESESEINKTPIMDTQKKEIQAL</sequence>
<gene>
    <name evidence="7" type="ORF">AWC38_SpisGene5940</name>
</gene>
<evidence type="ECO:0000313" key="7">
    <source>
        <dbReference type="EMBL" id="PFX29297.1"/>
    </source>
</evidence>
<dbReference type="AlphaFoldDB" id="A0A2B4SLA0"/>
<evidence type="ECO:0000256" key="4">
    <source>
        <dbReference type="ARBA" id="ARBA00023125"/>
    </source>
</evidence>
<dbReference type="OrthoDB" id="5962263at2759"/>
<dbReference type="Proteomes" id="UP000225706">
    <property type="component" value="Unassembled WGS sequence"/>
</dbReference>
<keyword evidence="1" id="KW-0479">Metal-binding</keyword>
<keyword evidence="4" id="KW-0238">DNA-binding</keyword>
<keyword evidence="2" id="KW-0863">Zinc-finger</keyword>
<dbReference type="SUPFAM" id="SSF57716">
    <property type="entry name" value="Glucocorticoid receptor-like (DNA-binding domain)"/>
    <property type="match status" value="1"/>
</dbReference>